<protein>
    <submittedName>
        <fullName evidence="4">Small redox-active disulfide protein 2</fullName>
    </submittedName>
</protein>
<evidence type="ECO:0000259" key="3">
    <source>
        <dbReference type="Pfam" id="PF13192"/>
    </source>
</evidence>
<feature type="active site" description="Nucleophile" evidence="1">
    <location>
        <position position="13"/>
    </location>
</feature>
<dbReference type="InterPro" id="IPR012336">
    <property type="entry name" value="Thioredoxin-like_fold"/>
</dbReference>
<accession>A0A1I4TPR6</accession>
<keyword evidence="2" id="KW-0676">Redox-active center</keyword>
<dbReference type="Gene3D" id="3.40.30.10">
    <property type="entry name" value="Glutaredoxin"/>
    <property type="match status" value="1"/>
</dbReference>
<evidence type="ECO:0000313" key="4">
    <source>
        <dbReference type="EMBL" id="SFM78744.1"/>
    </source>
</evidence>
<dbReference type="PANTHER" id="PTHR36450:SF1">
    <property type="entry name" value="THIOREDOXIN"/>
    <property type="match status" value="1"/>
</dbReference>
<dbReference type="STRING" id="39841.SAMN05660836_01450"/>
<dbReference type="NCBIfam" id="TIGR00412">
    <property type="entry name" value="redox_disulf_2"/>
    <property type="match status" value="1"/>
</dbReference>
<keyword evidence="5" id="KW-1185">Reference proteome</keyword>
<feature type="domain" description="Thioredoxin-like fold" evidence="3">
    <location>
        <begin position="1"/>
        <end position="76"/>
    </location>
</feature>
<reference evidence="4 5" key="1">
    <citation type="submission" date="2016-10" db="EMBL/GenBank/DDBJ databases">
        <authorList>
            <person name="de Groot N.N."/>
        </authorList>
    </citation>
    <scope>NUCLEOTIDE SEQUENCE [LARGE SCALE GENOMIC DNA]</scope>
    <source>
        <strain evidence="4 5">DSM 9990</strain>
    </source>
</reference>
<evidence type="ECO:0000256" key="2">
    <source>
        <dbReference type="PIRSR" id="PIRSR037031-51"/>
    </source>
</evidence>
<evidence type="ECO:0000313" key="5">
    <source>
        <dbReference type="Proteomes" id="UP000199611"/>
    </source>
</evidence>
<dbReference type="Pfam" id="PF13192">
    <property type="entry name" value="Thioredoxin_3"/>
    <property type="match status" value="1"/>
</dbReference>
<gene>
    <name evidence="4" type="ORF">SAMN05660836_01450</name>
</gene>
<dbReference type="PIRSF" id="PIRSF037031">
    <property type="entry name" value="Redox_disulphide_2"/>
    <property type="match status" value="1"/>
</dbReference>
<sequence>MEIKVLGPGCKKCQQTEEIVREALKEAGVDAKIDHVKDPVEIANYGVFGTPAVVIDGEVKSVGKVPKKEEVLGWIKK</sequence>
<dbReference type="PANTHER" id="PTHR36450">
    <property type="entry name" value="THIOREDOXIN"/>
    <property type="match status" value="1"/>
</dbReference>
<dbReference type="RefSeq" id="WP_093394622.1">
    <property type="nucleotide sequence ID" value="NZ_FOUU01000004.1"/>
</dbReference>
<keyword evidence="2" id="KW-1015">Disulfide bond</keyword>
<dbReference type="OrthoDB" id="9800630at2"/>
<dbReference type="InterPro" id="IPR036249">
    <property type="entry name" value="Thioredoxin-like_sf"/>
</dbReference>
<name>A0A1I4TPR6_9BACT</name>
<organism evidence="4 5">
    <name type="scientific">Thermodesulforhabdus norvegica</name>
    <dbReference type="NCBI Taxonomy" id="39841"/>
    <lineage>
        <taxon>Bacteria</taxon>
        <taxon>Pseudomonadati</taxon>
        <taxon>Thermodesulfobacteriota</taxon>
        <taxon>Syntrophobacteria</taxon>
        <taxon>Syntrophobacterales</taxon>
        <taxon>Thermodesulforhabdaceae</taxon>
        <taxon>Thermodesulforhabdus</taxon>
    </lineage>
</organism>
<dbReference type="Proteomes" id="UP000199611">
    <property type="component" value="Unassembled WGS sequence"/>
</dbReference>
<evidence type="ECO:0000256" key="1">
    <source>
        <dbReference type="PIRSR" id="PIRSR037031-50"/>
    </source>
</evidence>
<dbReference type="InterPro" id="IPR005243">
    <property type="entry name" value="THIRX-like_proc"/>
</dbReference>
<feature type="disulfide bond" description="Redox-active" evidence="2">
    <location>
        <begin position="10"/>
        <end position="13"/>
    </location>
</feature>
<dbReference type="AlphaFoldDB" id="A0A1I4TPR6"/>
<dbReference type="SUPFAM" id="SSF52833">
    <property type="entry name" value="Thioredoxin-like"/>
    <property type="match status" value="1"/>
</dbReference>
<feature type="active site" description="Nucleophile" evidence="1">
    <location>
        <position position="10"/>
    </location>
</feature>
<proteinExistence type="predicted"/>
<dbReference type="EMBL" id="FOUU01000004">
    <property type="protein sequence ID" value="SFM78744.1"/>
    <property type="molecule type" value="Genomic_DNA"/>
</dbReference>